<dbReference type="AlphaFoldDB" id="A6TRI0"/>
<keyword evidence="2" id="KW-1185">Reference proteome</keyword>
<dbReference type="InterPro" id="IPR021338">
    <property type="entry name" value="DUF2953"/>
</dbReference>
<dbReference type="Proteomes" id="UP000001572">
    <property type="component" value="Chromosome"/>
</dbReference>
<sequence>MRIFILFSIIFLLILNSKIKMIFIFIKEDKDDEFIFKIYALRGLIQYKTDIPIINIKNNENHAPSLELNVESEIGTSESFLGEKHKEFNMEEIRRIIEISLDLTRKYKRILEYIKEKLIIDRLSWSTELGLGDAAVTAIYTGLGWTLKGNLISIIKNHLVLHSLETNVVPNFNIKTFKTTFSCILRLKLGHIIIAGIKSLIVKIKDGGKNE</sequence>
<protein>
    <recommendedName>
        <fullName evidence="3">DUF2953 domain-containing protein</fullName>
    </recommendedName>
</protein>
<accession>A6TRI0</accession>
<evidence type="ECO:0000313" key="1">
    <source>
        <dbReference type="EMBL" id="ABR48798.1"/>
    </source>
</evidence>
<name>A6TRI0_ALKMQ</name>
<dbReference type="RefSeq" id="WP_012063772.1">
    <property type="nucleotide sequence ID" value="NC_009633.1"/>
</dbReference>
<dbReference type="KEGG" id="amt:Amet_2646"/>
<organism evidence="1 2">
    <name type="scientific">Alkaliphilus metalliredigens (strain QYMF)</name>
    <dbReference type="NCBI Taxonomy" id="293826"/>
    <lineage>
        <taxon>Bacteria</taxon>
        <taxon>Bacillati</taxon>
        <taxon>Bacillota</taxon>
        <taxon>Clostridia</taxon>
        <taxon>Peptostreptococcales</taxon>
        <taxon>Natronincolaceae</taxon>
        <taxon>Alkaliphilus</taxon>
    </lineage>
</organism>
<dbReference type="eggNOG" id="ENOG5033A2A">
    <property type="taxonomic scope" value="Bacteria"/>
</dbReference>
<gene>
    <name evidence="1" type="ordered locus">Amet_2646</name>
</gene>
<dbReference type="STRING" id="293826.Amet_2646"/>
<dbReference type="EMBL" id="CP000724">
    <property type="protein sequence ID" value="ABR48798.1"/>
    <property type="molecule type" value="Genomic_DNA"/>
</dbReference>
<dbReference type="Pfam" id="PF11167">
    <property type="entry name" value="DUF2953"/>
    <property type="match status" value="1"/>
</dbReference>
<dbReference type="OrthoDB" id="1953500at2"/>
<reference evidence="2" key="1">
    <citation type="journal article" date="2016" name="Genome Announc.">
        <title>Complete genome sequence of Alkaliphilus metalliredigens strain QYMF, an alkaliphilic and metal-reducing bacterium isolated from borax-contaminated leachate ponds.</title>
        <authorList>
            <person name="Hwang C."/>
            <person name="Copeland A."/>
            <person name="Lucas S."/>
            <person name="Lapidus A."/>
            <person name="Barry K."/>
            <person name="Detter J.C."/>
            <person name="Glavina Del Rio T."/>
            <person name="Hammon N."/>
            <person name="Israni S."/>
            <person name="Dalin E."/>
            <person name="Tice H."/>
            <person name="Pitluck S."/>
            <person name="Chertkov O."/>
            <person name="Brettin T."/>
            <person name="Bruce D."/>
            <person name="Han C."/>
            <person name="Schmutz J."/>
            <person name="Larimer F."/>
            <person name="Land M.L."/>
            <person name="Hauser L."/>
            <person name="Kyrpides N."/>
            <person name="Mikhailova N."/>
            <person name="Ye Q."/>
            <person name="Zhou J."/>
            <person name="Richardson P."/>
            <person name="Fields M.W."/>
        </authorList>
    </citation>
    <scope>NUCLEOTIDE SEQUENCE [LARGE SCALE GENOMIC DNA]</scope>
    <source>
        <strain evidence="2">QYMF</strain>
    </source>
</reference>
<proteinExistence type="predicted"/>
<evidence type="ECO:0008006" key="3">
    <source>
        <dbReference type="Google" id="ProtNLM"/>
    </source>
</evidence>
<dbReference type="HOGENOM" id="CLU_097083_1_0_9"/>
<evidence type="ECO:0000313" key="2">
    <source>
        <dbReference type="Proteomes" id="UP000001572"/>
    </source>
</evidence>